<dbReference type="OrthoDB" id="341486at2759"/>
<keyword evidence="1" id="KW-0853">WD repeat</keyword>
<dbReference type="InterPro" id="IPR049092">
    <property type="entry name" value="MIOS_a-sol"/>
</dbReference>
<dbReference type="InterPro" id="IPR031488">
    <property type="entry name" value="Zn_ribbon_mio"/>
</dbReference>
<dbReference type="Pfam" id="PF21720">
    <property type="entry name" value="MIOS_WD40"/>
    <property type="match status" value="1"/>
</dbReference>
<dbReference type="CDD" id="cd16691">
    <property type="entry name" value="mRING-H2-C3H3C2_Mio"/>
    <property type="match status" value="1"/>
</dbReference>
<dbReference type="Pfam" id="PF17034">
    <property type="entry name" value="zinc_ribbon_16"/>
    <property type="match status" value="1"/>
</dbReference>
<comment type="caution">
    <text evidence="5">The sequence shown here is derived from an EMBL/GenBank/DDBJ whole genome shotgun (WGS) entry which is preliminary data.</text>
</comment>
<dbReference type="InterPro" id="IPR037593">
    <property type="entry name" value="MIOS/Sea4"/>
</dbReference>
<feature type="domain" description="MIOS-like alpha-solenoid" evidence="4">
    <location>
        <begin position="400"/>
        <end position="589"/>
    </location>
</feature>
<proteinExistence type="predicted"/>
<accession>A0A8J2LRG0</accession>
<evidence type="ECO:0000256" key="1">
    <source>
        <dbReference type="ARBA" id="ARBA00022574"/>
    </source>
</evidence>
<evidence type="ECO:0000313" key="5">
    <source>
        <dbReference type="EMBL" id="CAG7836336.1"/>
    </source>
</evidence>
<gene>
    <name evidence="5" type="ORF">AFUS01_LOCUS45592</name>
</gene>
<organism evidence="5 6">
    <name type="scientific">Allacma fusca</name>
    <dbReference type="NCBI Taxonomy" id="39272"/>
    <lineage>
        <taxon>Eukaryota</taxon>
        <taxon>Metazoa</taxon>
        <taxon>Ecdysozoa</taxon>
        <taxon>Arthropoda</taxon>
        <taxon>Hexapoda</taxon>
        <taxon>Collembola</taxon>
        <taxon>Symphypleona</taxon>
        <taxon>Sminthuridae</taxon>
        <taxon>Allacma</taxon>
    </lineage>
</organism>
<dbReference type="Pfam" id="PF21719">
    <property type="entry name" value="MIOS_a-sol"/>
    <property type="match status" value="1"/>
</dbReference>
<dbReference type="GO" id="GO:0005737">
    <property type="term" value="C:cytoplasm"/>
    <property type="evidence" value="ECO:0007669"/>
    <property type="project" value="TreeGrafter"/>
</dbReference>
<evidence type="ECO:0000256" key="2">
    <source>
        <dbReference type="ARBA" id="ARBA00022737"/>
    </source>
</evidence>
<dbReference type="PANTHER" id="PTHR16453">
    <property type="entry name" value="WD40 DOMAIN-CONTAINING PROTEIN MIO FAMILY MEMBER"/>
    <property type="match status" value="1"/>
</dbReference>
<evidence type="ECO:0000259" key="3">
    <source>
        <dbReference type="Pfam" id="PF17034"/>
    </source>
</evidence>
<dbReference type="Proteomes" id="UP000708208">
    <property type="component" value="Unassembled WGS sequence"/>
</dbReference>
<feature type="domain" description="GATOR2 complex protein MIO zinc-ribbon like" evidence="3">
    <location>
        <begin position="703"/>
        <end position="819"/>
    </location>
</feature>
<name>A0A8J2LRG0_9HEXA</name>
<dbReference type="PANTHER" id="PTHR16453:SF9">
    <property type="entry name" value="GATOR COMPLEX PROTEIN MIOS"/>
    <property type="match status" value="1"/>
</dbReference>
<dbReference type="EMBL" id="CAJVCH010570983">
    <property type="protein sequence ID" value="CAG7836336.1"/>
    <property type="molecule type" value="Genomic_DNA"/>
</dbReference>
<sequence length="829" mass="92109">MFVVKVSTQGGVGSLHALSFGIVMDLQWCPRKPDNFITWSQEISLYQVEDIDPLRPKQSTFKLSETRAASLVAKIVDLAFPKVVDGYPGNDAEGMIAVGLANGKVVLTSFGSTIISKEFVPKHPRQVNDLAWNKYSPNLLAAALDKARSDYAVAIWDVAASSKLVNGFHSDALRPAIELGNSETAHSIAWVQSKTLLVGMNGKHIRHYDLRDSQPKLGSTASTKAIYGICVDGSNRVASYADNQVFVWDIRNFEKPFVCINHAKPIVKIGWSPTRSGLLACLEKESSFITLHDVHHATLSTEEGDPTVLERRLTPVYSAETPTAGGFTALSAFSWHPAEENLITTVTLAGYLRNSTVFERVTLNWSSTSKLGWSNGKKIIQFIDNTDGIYATLDDISIKMKYRANAGYGLKTSLKDNARFVEEDVDLLTLWEWLDYCRILTDKEKYRPSVPLKSDVIHNNSFEMHSSKTYRSEERAFAQQICGWGSDLNDLSGSSTRRAALSLFHLKLRQAIRILNESGHSIIGMAIAGFSDEKNSLWREMAQTSCPNLDDPYVRAIFAFLTEADTSYETILNEKGLSVADRVGFACSFLSDSKLVTFLQELTNEMVKTGNLDGILLTGMTPQAIPLLQRYLDITGDVQTVSLLAIRTMAADIPSSPQLQFWIERYRELLDSWKLWEQRAEFDIVKNTNNPLLISPPEVTISCNFCGKNISPAGFGGLNRSNQLFNRFTTTNAKVKSSCCPSCRKPLPRCAICLLHMGTILASATEPIFDPHKTGTSPEALSWYTWCQTCRHGGHTAHLQQWFQNQIECPVTGCSCKCMTLDKVIDFPV</sequence>
<keyword evidence="6" id="KW-1185">Reference proteome</keyword>
<dbReference type="GO" id="GO:1904263">
    <property type="term" value="P:positive regulation of TORC1 signaling"/>
    <property type="evidence" value="ECO:0007669"/>
    <property type="project" value="TreeGrafter"/>
</dbReference>
<protein>
    <recommendedName>
        <fullName evidence="7">WD repeat protein mio zinc-ribbon like domain-containing protein</fullName>
    </recommendedName>
</protein>
<dbReference type="GO" id="GO:0034198">
    <property type="term" value="P:cellular response to amino acid starvation"/>
    <property type="evidence" value="ECO:0007669"/>
    <property type="project" value="TreeGrafter"/>
</dbReference>
<evidence type="ECO:0000313" key="6">
    <source>
        <dbReference type="Proteomes" id="UP000708208"/>
    </source>
</evidence>
<keyword evidence="2" id="KW-0677">Repeat</keyword>
<evidence type="ECO:0000259" key="4">
    <source>
        <dbReference type="Pfam" id="PF21719"/>
    </source>
</evidence>
<dbReference type="AlphaFoldDB" id="A0A8J2LRG0"/>
<evidence type="ECO:0008006" key="7">
    <source>
        <dbReference type="Google" id="ProtNLM"/>
    </source>
</evidence>
<reference evidence="5" key="1">
    <citation type="submission" date="2021-06" db="EMBL/GenBank/DDBJ databases">
        <authorList>
            <person name="Hodson N. C."/>
            <person name="Mongue J. A."/>
            <person name="Jaron S. K."/>
        </authorList>
    </citation>
    <scope>NUCLEOTIDE SEQUENCE</scope>
</reference>